<evidence type="ECO:0000313" key="11">
    <source>
        <dbReference type="Proteomes" id="UP000291022"/>
    </source>
</evidence>
<feature type="transmembrane region" description="Helical" evidence="8">
    <location>
        <begin position="151"/>
        <end position="171"/>
    </location>
</feature>
<dbReference type="PROSITE" id="PS51225">
    <property type="entry name" value="MARVEL"/>
    <property type="match status" value="1"/>
</dbReference>
<keyword evidence="11" id="KW-1185">Reference proteome</keyword>
<evidence type="ECO:0000313" key="10">
    <source>
        <dbReference type="Ensembl" id="ENSUAMP00000007942.1"/>
    </source>
</evidence>
<proteinExistence type="inferred from homology"/>
<feature type="domain" description="MARVEL" evidence="9">
    <location>
        <begin position="30"/>
        <end position="238"/>
    </location>
</feature>
<dbReference type="PRINTS" id="PR00220">
    <property type="entry name" value="SYNAPTOPHYSN"/>
</dbReference>
<evidence type="ECO:0000256" key="7">
    <source>
        <dbReference type="PROSITE-ProRule" id="PRU00581"/>
    </source>
</evidence>
<sequence>MSSTEGPSRAADKSPRQQVDRLLVGLRWRRLEEPLGFIKVLQWLFAIFAFGSCGSYSGETGATVRCNNEAKDVSSIIVLFGYPFRLNRVQYEMPLCDDDSTSKTMHLMGDFSAPAEFFVTLGIFSFFYTMAALVVYLRFHSLYAENKRFPLVDFCVTVSFTFFWLVAAAAWGKGLTDIKGATRPSSLTAAMSVCHGEEAVCSAGATPSMGLANISVLFGFINFFLWAGNCWFVFKETPWHGQGQDQDQGQGPSQESAAEQGAHLFNHLQLPGPPSSSFSNSPLPSFWALSFESLMDGRASAVRNPGSPPSGFVSLLWPEPRMAVAQCFLSIAWTPASYLGSYSGNWLAAFFLVLCMKGPPVVP</sequence>
<evidence type="ECO:0000256" key="8">
    <source>
        <dbReference type="SAM" id="Phobius"/>
    </source>
</evidence>
<dbReference type="PANTHER" id="PTHR10306">
    <property type="entry name" value="SYNAPTOPHYSIN"/>
    <property type="match status" value="1"/>
</dbReference>
<evidence type="ECO:0000256" key="5">
    <source>
        <dbReference type="ARBA" id="ARBA00023136"/>
    </source>
</evidence>
<evidence type="ECO:0000256" key="1">
    <source>
        <dbReference type="ARBA" id="ARBA00004141"/>
    </source>
</evidence>
<dbReference type="AlphaFoldDB" id="A0A452QQX3"/>
<feature type="transmembrane region" description="Helical" evidence="8">
    <location>
        <begin position="214"/>
        <end position="234"/>
    </location>
</feature>
<dbReference type="GeneTree" id="ENSGT01030000234637"/>
<protein>
    <submittedName>
        <fullName evidence="10">Synaptophysin like 2</fullName>
    </submittedName>
</protein>
<keyword evidence="5 7" id="KW-0472">Membrane</keyword>
<dbReference type="Proteomes" id="UP000291022">
    <property type="component" value="Unassembled WGS sequence"/>
</dbReference>
<keyword evidence="3 7" id="KW-0812">Transmembrane</keyword>
<dbReference type="Ensembl" id="ENSUAMT00000008971.1">
    <property type="protein sequence ID" value="ENSUAMP00000007942.1"/>
    <property type="gene ID" value="ENSUAMG00000006802.1"/>
</dbReference>
<gene>
    <name evidence="10" type="primary">SYPL2</name>
</gene>
<dbReference type="Pfam" id="PF01284">
    <property type="entry name" value="MARVEL"/>
    <property type="match status" value="1"/>
</dbReference>
<keyword evidence="6" id="KW-0325">Glycoprotein</keyword>
<name>A0A452QQX3_URSAM</name>
<accession>A0A452QQX3</accession>
<evidence type="ECO:0000259" key="9">
    <source>
        <dbReference type="PROSITE" id="PS51225"/>
    </source>
</evidence>
<dbReference type="InterPro" id="IPR001285">
    <property type="entry name" value="Synaptophysin/porin"/>
</dbReference>
<reference evidence="11" key="1">
    <citation type="submission" date="2016-06" db="EMBL/GenBank/DDBJ databases">
        <title>De novo assembly and RNA-Seq shows season-dependent expression and editing in black bear kidneys.</title>
        <authorList>
            <person name="Korstanje R."/>
            <person name="Srivastava A."/>
            <person name="Sarsani V.K."/>
            <person name="Sheehan S.M."/>
            <person name="Seger R.L."/>
            <person name="Barter M.E."/>
            <person name="Lindqvist C."/>
            <person name="Brody L.C."/>
            <person name="Mullikin J.C."/>
        </authorList>
    </citation>
    <scope>NUCLEOTIDE SEQUENCE [LARGE SCALE GENOMIC DNA]</scope>
</reference>
<feature type="transmembrane region" description="Helical" evidence="8">
    <location>
        <begin position="117"/>
        <end position="139"/>
    </location>
</feature>
<evidence type="ECO:0000256" key="2">
    <source>
        <dbReference type="ARBA" id="ARBA00006476"/>
    </source>
</evidence>
<dbReference type="OMA" id="VFYLRFH"/>
<dbReference type="GO" id="GO:0030672">
    <property type="term" value="C:synaptic vesicle membrane"/>
    <property type="evidence" value="ECO:0007669"/>
    <property type="project" value="TreeGrafter"/>
</dbReference>
<organism evidence="10 11">
    <name type="scientific">Ursus americanus</name>
    <name type="common">American black bear</name>
    <name type="synonym">Euarctos americanus</name>
    <dbReference type="NCBI Taxonomy" id="9643"/>
    <lineage>
        <taxon>Eukaryota</taxon>
        <taxon>Metazoa</taxon>
        <taxon>Chordata</taxon>
        <taxon>Craniata</taxon>
        <taxon>Vertebrata</taxon>
        <taxon>Euteleostomi</taxon>
        <taxon>Mammalia</taxon>
        <taxon>Eutheria</taxon>
        <taxon>Laurasiatheria</taxon>
        <taxon>Carnivora</taxon>
        <taxon>Caniformia</taxon>
        <taxon>Ursidae</taxon>
        <taxon>Ursus</taxon>
    </lineage>
</organism>
<comment type="similarity">
    <text evidence="2">Belongs to the synaptophysin/synaptobrevin family.</text>
</comment>
<comment type="subcellular location">
    <subcellularLocation>
        <location evidence="1">Membrane</location>
        <topology evidence="1">Multi-pass membrane protein</topology>
    </subcellularLocation>
</comment>
<reference evidence="10" key="3">
    <citation type="submission" date="2025-09" db="UniProtKB">
        <authorList>
            <consortium name="Ensembl"/>
        </authorList>
    </citation>
    <scope>IDENTIFICATION</scope>
</reference>
<keyword evidence="4 8" id="KW-1133">Transmembrane helix</keyword>
<dbReference type="STRING" id="9643.ENSUAMP00000007942"/>
<evidence type="ECO:0000256" key="4">
    <source>
        <dbReference type="ARBA" id="ARBA00022989"/>
    </source>
</evidence>
<evidence type="ECO:0000256" key="6">
    <source>
        <dbReference type="ARBA" id="ARBA00023180"/>
    </source>
</evidence>
<reference evidence="10" key="2">
    <citation type="submission" date="2025-08" db="UniProtKB">
        <authorList>
            <consortium name="Ensembl"/>
        </authorList>
    </citation>
    <scope>IDENTIFICATION</scope>
</reference>
<dbReference type="InterPro" id="IPR008253">
    <property type="entry name" value="Marvel"/>
</dbReference>
<dbReference type="PANTHER" id="PTHR10306:SF8">
    <property type="entry name" value="SYNAPTOPHYSIN-LIKE PROTEIN 2"/>
    <property type="match status" value="1"/>
</dbReference>
<evidence type="ECO:0000256" key="3">
    <source>
        <dbReference type="ARBA" id="ARBA00022692"/>
    </source>
</evidence>